<dbReference type="RefSeq" id="WP_143266593.1">
    <property type="nucleotide sequence ID" value="NZ_FXAK01000005.1"/>
</dbReference>
<gene>
    <name evidence="1" type="ORF">SAMN02982917_2760</name>
</gene>
<name>A0A1X7FFU1_9PROT</name>
<accession>A0A1X7FFU1</accession>
<proteinExistence type="predicted"/>
<reference evidence="1 2" key="1">
    <citation type="submission" date="2017-04" db="EMBL/GenBank/DDBJ databases">
        <authorList>
            <person name="Afonso C.L."/>
            <person name="Miller P.J."/>
            <person name="Scott M.A."/>
            <person name="Spackman E."/>
            <person name="Goraichik I."/>
            <person name="Dimitrov K.M."/>
            <person name="Suarez D.L."/>
            <person name="Swayne D.E."/>
        </authorList>
    </citation>
    <scope>NUCLEOTIDE SEQUENCE [LARGE SCALE GENOMIC DNA]</scope>
    <source>
        <strain evidence="1 2">A2P</strain>
    </source>
</reference>
<dbReference type="EMBL" id="FXAK01000005">
    <property type="protein sequence ID" value="SMF51157.1"/>
    <property type="molecule type" value="Genomic_DNA"/>
</dbReference>
<protein>
    <submittedName>
        <fullName evidence="1">Uncharacterized protein</fullName>
    </submittedName>
</protein>
<dbReference type="AlphaFoldDB" id="A0A1X7FFU1"/>
<organism evidence="1 2">
    <name type="scientific">Azospirillum oryzae</name>
    <dbReference type="NCBI Taxonomy" id="286727"/>
    <lineage>
        <taxon>Bacteria</taxon>
        <taxon>Pseudomonadati</taxon>
        <taxon>Pseudomonadota</taxon>
        <taxon>Alphaproteobacteria</taxon>
        <taxon>Rhodospirillales</taxon>
        <taxon>Azospirillaceae</taxon>
        <taxon>Azospirillum</taxon>
    </lineage>
</organism>
<dbReference type="Proteomes" id="UP000192936">
    <property type="component" value="Unassembled WGS sequence"/>
</dbReference>
<dbReference type="STRING" id="286727.SAMN02982917_2760"/>
<evidence type="ECO:0000313" key="1">
    <source>
        <dbReference type="EMBL" id="SMF51157.1"/>
    </source>
</evidence>
<sequence>MPILFHEYAEWLPVSLPMLHRLWFQLPADELDSFSKHHGSDGEWHGGLGGCDSYDLSGRALYPMLNAWAIWRIVVLGRCFAVNCAARAPVVSGGGRWLRNIS</sequence>
<evidence type="ECO:0000313" key="2">
    <source>
        <dbReference type="Proteomes" id="UP000192936"/>
    </source>
</evidence>